<organism evidence="4">
    <name type="scientific">Fagus sylvatica</name>
    <name type="common">Beechnut</name>
    <dbReference type="NCBI Taxonomy" id="28930"/>
    <lineage>
        <taxon>Eukaryota</taxon>
        <taxon>Viridiplantae</taxon>
        <taxon>Streptophyta</taxon>
        <taxon>Embryophyta</taxon>
        <taxon>Tracheophyta</taxon>
        <taxon>Spermatophyta</taxon>
        <taxon>Magnoliopsida</taxon>
        <taxon>eudicotyledons</taxon>
        <taxon>Gunneridae</taxon>
        <taxon>Pentapetalae</taxon>
        <taxon>rosids</taxon>
        <taxon>fabids</taxon>
        <taxon>Fagales</taxon>
        <taxon>Fagaceae</taxon>
        <taxon>Fagus</taxon>
    </lineage>
</organism>
<accession>A0A2N9HWP1</accession>
<dbReference type="GO" id="GO:0046983">
    <property type="term" value="F:protein dimerization activity"/>
    <property type="evidence" value="ECO:0007669"/>
    <property type="project" value="InterPro"/>
</dbReference>
<name>A0A2N9HWP1_FAGSY</name>
<dbReference type="InterPro" id="IPR012337">
    <property type="entry name" value="RNaseH-like_sf"/>
</dbReference>
<reference evidence="4" key="1">
    <citation type="submission" date="2018-02" db="EMBL/GenBank/DDBJ databases">
        <authorList>
            <person name="Cohen D.B."/>
            <person name="Kent A.D."/>
        </authorList>
    </citation>
    <scope>NUCLEOTIDE SEQUENCE</scope>
</reference>
<dbReference type="PANTHER" id="PTHR32166">
    <property type="entry name" value="OSJNBA0013A04.12 PROTEIN"/>
    <property type="match status" value="1"/>
</dbReference>
<protein>
    <recommendedName>
        <fullName evidence="5">HAT C-terminal dimerisation domain-containing protein</fullName>
    </recommendedName>
</protein>
<evidence type="ECO:0000256" key="1">
    <source>
        <dbReference type="SAM" id="MobiDB-lite"/>
    </source>
</evidence>
<gene>
    <name evidence="4" type="ORF">FSB_LOCUS44052</name>
</gene>
<dbReference type="EMBL" id="OIVN01004224">
    <property type="protein sequence ID" value="SPD16170.1"/>
    <property type="molecule type" value="Genomic_DNA"/>
</dbReference>
<dbReference type="SUPFAM" id="SSF53098">
    <property type="entry name" value="Ribonuclease H-like"/>
    <property type="match status" value="1"/>
</dbReference>
<dbReference type="InterPro" id="IPR008906">
    <property type="entry name" value="HATC_C_dom"/>
</dbReference>
<dbReference type="Pfam" id="PF04937">
    <property type="entry name" value="DUF659"/>
    <property type="match status" value="1"/>
</dbReference>
<evidence type="ECO:0000259" key="3">
    <source>
        <dbReference type="Pfam" id="PF05699"/>
    </source>
</evidence>
<proteinExistence type="predicted"/>
<dbReference type="Pfam" id="PF05699">
    <property type="entry name" value="Dimer_Tnp_hAT"/>
    <property type="match status" value="1"/>
</dbReference>
<dbReference type="InterPro" id="IPR007021">
    <property type="entry name" value="DUF659"/>
</dbReference>
<dbReference type="PANTHER" id="PTHR32166:SF81">
    <property type="entry name" value="OS06G0658400 PROTEIN"/>
    <property type="match status" value="1"/>
</dbReference>
<feature type="domain" description="DUF659" evidence="2">
    <location>
        <begin position="18"/>
        <end position="106"/>
    </location>
</feature>
<feature type="compositionally biased region" description="Acidic residues" evidence="1">
    <location>
        <begin position="414"/>
        <end position="426"/>
    </location>
</feature>
<dbReference type="AlphaFoldDB" id="A0A2N9HWP1"/>
<feature type="domain" description="HAT C-terminal dimerisation" evidence="3">
    <location>
        <begin position="286"/>
        <end position="360"/>
    </location>
</feature>
<evidence type="ECO:0000313" key="4">
    <source>
        <dbReference type="EMBL" id="SPD16170.1"/>
    </source>
</evidence>
<feature type="region of interest" description="Disordered" evidence="1">
    <location>
        <begin position="413"/>
        <end position="432"/>
    </location>
</feature>
<sequence length="432" mass="49987">MIKEFCIISNDLDNLMAKEYKDKHYIARLLLDAIYEVGSHKVVQVITDNAAIIVEAEYPHIFWTPCVVHTLNLALKNICAAKNTEKNEVTFEACHWITEIIDDASFIRIFIMNHSMRLAIFNEFSPLKLLAVAETRFASMLIMLKRLRDIKKNLQAMVISEQWTSYKEDDVGKATNVKNLILNDVWWGKYEGVQANETSSFFNVIYDILINRWTKNSTPLHCLAHSLNPKYYTEQWLDASPNRVPPHRDIEISDERNKCLKRYFPNSEDKRKVNMEYAKFTGQKVDSLEDKWILPPMEWWLIHGSSLPMLQSIAFKLLGQPCSSSCCERNWSTYDFIHSLKRNKITPKRAEDLVYVHTNLRLLSRNKEEYGKGKSKKWDIGGDTWDEPFGGARLLSIASLSLDEPKLEVFIFDNSDDGDNDEEDDIVITGSS</sequence>
<evidence type="ECO:0008006" key="5">
    <source>
        <dbReference type="Google" id="ProtNLM"/>
    </source>
</evidence>
<evidence type="ECO:0000259" key="2">
    <source>
        <dbReference type="Pfam" id="PF04937"/>
    </source>
</evidence>